<dbReference type="Gene3D" id="1.10.1540.10">
    <property type="entry name" value="BEACH domain"/>
    <property type="match status" value="1"/>
</dbReference>
<dbReference type="GO" id="GO:0016020">
    <property type="term" value="C:membrane"/>
    <property type="evidence" value="ECO:0007669"/>
    <property type="project" value="TreeGrafter"/>
</dbReference>
<dbReference type="GeneID" id="103507591"/>
<dbReference type="SUPFAM" id="SSF81837">
    <property type="entry name" value="BEACH domain"/>
    <property type="match status" value="1"/>
</dbReference>
<reference evidence="3" key="1">
    <citation type="submission" date="2025-08" db="UniProtKB">
        <authorList>
            <consortium name="RefSeq"/>
        </authorList>
    </citation>
    <scope>IDENTIFICATION</scope>
</reference>
<dbReference type="GO" id="GO:0008104">
    <property type="term" value="P:intracellular protein localization"/>
    <property type="evidence" value="ECO:0007669"/>
    <property type="project" value="TreeGrafter"/>
</dbReference>
<evidence type="ECO:0000259" key="1">
    <source>
        <dbReference type="PROSITE" id="PS50197"/>
    </source>
</evidence>
<dbReference type="GO" id="GO:0019901">
    <property type="term" value="F:protein kinase binding"/>
    <property type="evidence" value="ECO:0007669"/>
    <property type="project" value="TreeGrafter"/>
</dbReference>
<dbReference type="KEGG" id="dci:103507591"/>
<dbReference type="GO" id="GO:0005829">
    <property type="term" value="C:cytosol"/>
    <property type="evidence" value="ECO:0007669"/>
    <property type="project" value="TreeGrafter"/>
</dbReference>
<dbReference type="InterPro" id="IPR036372">
    <property type="entry name" value="BEACH_dom_sf"/>
</dbReference>
<sequence>MYLALQEGKFDHPNRLFSSISLAWKNCQRDTSDVKELIPELFFLPEMLVNSNGYCLGKTEDNVNINNVELPPWASSPEQFVRINRMVS</sequence>
<dbReference type="SMART" id="SM01026">
    <property type="entry name" value="Beach"/>
    <property type="match status" value="1"/>
</dbReference>
<dbReference type="PANTHER" id="PTHR13743:SF162">
    <property type="entry name" value="NEUROBEACHIN"/>
    <property type="match status" value="1"/>
</dbReference>
<dbReference type="PaxDb" id="121845-A0A1S3CY89"/>
<protein>
    <submittedName>
        <fullName evidence="3">Neurobeachin-like</fullName>
    </submittedName>
</protein>
<keyword evidence="2" id="KW-1185">Reference proteome</keyword>
<dbReference type="Pfam" id="PF02138">
    <property type="entry name" value="Beach"/>
    <property type="match status" value="1"/>
</dbReference>
<accession>A0A1S3CY89</accession>
<evidence type="ECO:0000313" key="2">
    <source>
        <dbReference type="Proteomes" id="UP000079169"/>
    </source>
</evidence>
<dbReference type="PROSITE" id="PS50197">
    <property type="entry name" value="BEACH"/>
    <property type="match status" value="1"/>
</dbReference>
<name>A0A1S3CY89_DIACI</name>
<dbReference type="AlphaFoldDB" id="A0A1S3CY89"/>
<dbReference type="STRING" id="121845.A0A1S3CY89"/>
<organism evidence="2 3">
    <name type="scientific">Diaphorina citri</name>
    <name type="common">Asian citrus psyllid</name>
    <dbReference type="NCBI Taxonomy" id="121845"/>
    <lineage>
        <taxon>Eukaryota</taxon>
        <taxon>Metazoa</taxon>
        <taxon>Ecdysozoa</taxon>
        <taxon>Arthropoda</taxon>
        <taxon>Hexapoda</taxon>
        <taxon>Insecta</taxon>
        <taxon>Pterygota</taxon>
        <taxon>Neoptera</taxon>
        <taxon>Paraneoptera</taxon>
        <taxon>Hemiptera</taxon>
        <taxon>Sternorrhyncha</taxon>
        <taxon>Psylloidea</taxon>
        <taxon>Psyllidae</taxon>
        <taxon>Diaphorininae</taxon>
        <taxon>Diaphorina</taxon>
    </lineage>
</organism>
<dbReference type="Proteomes" id="UP000079169">
    <property type="component" value="Unplaced"/>
</dbReference>
<proteinExistence type="predicted"/>
<dbReference type="RefSeq" id="XP_008470304.2">
    <property type="nucleotide sequence ID" value="XM_008472082.2"/>
</dbReference>
<dbReference type="InterPro" id="IPR000409">
    <property type="entry name" value="BEACH_dom"/>
</dbReference>
<gene>
    <name evidence="3" type="primary">LOC103507591</name>
</gene>
<dbReference type="InterPro" id="IPR050865">
    <property type="entry name" value="BEACH_Domain"/>
</dbReference>
<feature type="domain" description="BEACH" evidence="1">
    <location>
        <begin position="1"/>
        <end position="88"/>
    </location>
</feature>
<evidence type="ECO:0000313" key="3">
    <source>
        <dbReference type="RefSeq" id="XP_008470304.2"/>
    </source>
</evidence>
<dbReference type="PANTHER" id="PTHR13743">
    <property type="entry name" value="BEIGE/BEACH-RELATED"/>
    <property type="match status" value="1"/>
</dbReference>